<evidence type="ECO:0000256" key="5">
    <source>
        <dbReference type="ARBA" id="ARBA00022763"/>
    </source>
</evidence>
<keyword evidence="8" id="KW-0267">Excision nuclease</keyword>
<evidence type="ECO:0000256" key="7">
    <source>
        <dbReference type="ARBA" id="ARBA00022840"/>
    </source>
</evidence>
<comment type="subcellular location">
    <subcellularLocation>
        <location evidence="1">Cytoplasm</location>
    </subcellularLocation>
</comment>
<keyword evidence="12" id="KW-1185">Reference proteome</keyword>
<evidence type="ECO:0000313" key="11">
    <source>
        <dbReference type="EMBL" id="GAA2033561.1"/>
    </source>
</evidence>
<evidence type="ECO:0000256" key="9">
    <source>
        <dbReference type="ARBA" id="ARBA00023125"/>
    </source>
</evidence>
<keyword evidence="2" id="KW-0963">Cytoplasm</keyword>
<reference evidence="11 12" key="1">
    <citation type="journal article" date="2019" name="Int. J. Syst. Evol. Microbiol.">
        <title>The Global Catalogue of Microorganisms (GCM) 10K type strain sequencing project: providing services to taxonomists for standard genome sequencing and annotation.</title>
        <authorList>
            <consortium name="The Broad Institute Genomics Platform"/>
            <consortium name="The Broad Institute Genome Sequencing Center for Infectious Disease"/>
            <person name="Wu L."/>
            <person name="Ma J."/>
        </authorList>
    </citation>
    <scope>NUCLEOTIDE SEQUENCE [LARGE SCALE GENOMIC DNA]</scope>
    <source>
        <strain evidence="11 12">JCM 13595</strain>
    </source>
</reference>
<keyword evidence="9" id="KW-0238">DNA-binding</keyword>
<dbReference type="PANTHER" id="PTHR43152">
    <property type="entry name" value="UVRABC SYSTEM PROTEIN A"/>
    <property type="match status" value="1"/>
</dbReference>
<name>A0ABN2UCH0_9MICC</name>
<evidence type="ECO:0000313" key="12">
    <source>
        <dbReference type="Proteomes" id="UP001501461"/>
    </source>
</evidence>
<evidence type="ECO:0000256" key="2">
    <source>
        <dbReference type="ARBA" id="ARBA00022490"/>
    </source>
</evidence>
<proteinExistence type="predicted"/>
<evidence type="ECO:0000256" key="8">
    <source>
        <dbReference type="ARBA" id="ARBA00022881"/>
    </source>
</evidence>
<keyword evidence="4" id="KW-0547">Nucleotide-binding</keyword>
<protein>
    <recommendedName>
        <fullName evidence="13">Excinuclease ABC subunit A</fullName>
    </recommendedName>
</protein>
<evidence type="ECO:0000256" key="6">
    <source>
        <dbReference type="ARBA" id="ARBA00022769"/>
    </source>
</evidence>
<accession>A0ABN2UCH0</accession>
<gene>
    <name evidence="11" type="ORF">GCM10009720_12600</name>
</gene>
<keyword evidence="3" id="KW-0677">Repeat</keyword>
<evidence type="ECO:0008006" key="13">
    <source>
        <dbReference type="Google" id="ProtNLM"/>
    </source>
</evidence>
<dbReference type="Gene3D" id="1.20.1580.10">
    <property type="entry name" value="ABC transporter ATPase like domain"/>
    <property type="match status" value="1"/>
</dbReference>
<keyword evidence="7" id="KW-0067">ATP-binding</keyword>
<evidence type="ECO:0000256" key="4">
    <source>
        <dbReference type="ARBA" id="ARBA00022741"/>
    </source>
</evidence>
<dbReference type="PANTHER" id="PTHR43152:SF2">
    <property type="entry name" value="DRUG RESISTANCE ABC TRANSPORTER"/>
    <property type="match status" value="1"/>
</dbReference>
<sequence length="73" mass="7793">MLGQSTVCGACQGRRFNDDVLGYELGGKHIADVLELPAENALDYLQGPDVKITAAAKIAQRFIDVGLGYVRLG</sequence>
<evidence type="ECO:0000256" key="10">
    <source>
        <dbReference type="ARBA" id="ARBA00023204"/>
    </source>
</evidence>
<evidence type="ECO:0000256" key="3">
    <source>
        <dbReference type="ARBA" id="ARBA00022737"/>
    </source>
</evidence>
<evidence type="ECO:0000256" key="1">
    <source>
        <dbReference type="ARBA" id="ARBA00004496"/>
    </source>
</evidence>
<keyword evidence="6" id="KW-0228">DNA excision</keyword>
<keyword evidence="5" id="KW-0227">DNA damage</keyword>
<keyword evidence="10" id="KW-0234">DNA repair</keyword>
<comment type="caution">
    <text evidence="11">The sequence shown here is derived from an EMBL/GenBank/DDBJ whole genome shotgun (WGS) entry which is preliminary data.</text>
</comment>
<dbReference type="EMBL" id="BAAAMN010000019">
    <property type="protein sequence ID" value="GAA2033561.1"/>
    <property type="molecule type" value="Genomic_DNA"/>
</dbReference>
<organism evidence="11 12">
    <name type="scientific">Yaniella flava</name>
    <dbReference type="NCBI Taxonomy" id="287930"/>
    <lineage>
        <taxon>Bacteria</taxon>
        <taxon>Bacillati</taxon>
        <taxon>Actinomycetota</taxon>
        <taxon>Actinomycetes</taxon>
        <taxon>Micrococcales</taxon>
        <taxon>Micrococcaceae</taxon>
        <taxon>Yaniella</taxon>
    </lineage>
</organism>
<dbReference type="Proteomes" id="UP001501461">
    <property type="component" value="Unassembled WGS sequence"/>
</dbReference>